<dbReference type="InterPro" id="IPR051449">
    <property type="entry name" value="ABC-2_transporter_component"/>
</dbReference>
<dbReference type="Gene3D" id="3.40.1710.10">
    <property type="entry name" value="abc type-2 transporter like domain"/>
    <property type="match status" value="1"/>
</dbReference>
<name>A0A9D2AQ14_9BACT</name>
<feature type="transmembrane region" description="Helical" evidence="8">
    <location>
        <begin position="21"/>
        <end position="37"/>
    </location>
</feature>
<dbReference type="InterPro" id="IPR047817">
    <property type="entry name" value="ABC2_TM_bact-type"/>
</dbReference>
<dbReference type="PANTHER" id="PTHR30294:SF29">
    <property type="entry name" value="MULTIDRUG ABC TRANSPORTER PERMEASE YBHS-RELATED"/>
    <property type="match status" value="1"/>
</dbReference>
<dbReference type="PANTHER" id="PTHR30294">
    <property type="entry name" value="MEMBRANE COMPONENT OF ABC TRANSPORTER YHHJ-RELATED"/>
    <property type="match status" value="1"/>
</dbReference>
<evidence type="ECO:0000259" key="9">
    <source>
        <dbReference type="PROSITE" id="PS51012"/>
    </source>
</evidence>
<gene>
    <name evidence="10" type="ORF">H9982_01960</name>
</gene>
<evidence type="ECO:0000256" key="5">
    <source>
        <dbReference type="ARBA" id="ARBA00022692"/>
    </source>
</evidence>
<keyword evidence="3" id="KW-0813">Transport</keyword>
<evidence type="ECO:0000313" key="11">
    <source>
        <dbReference type="Proteomes" id="UP000824246"/>
    </source>
</evidence>
<feature type="domain" description="ABC transmembrane type-2" evidence="9">
    <location>
        <begin position="129"/>
        <end position="364"/>
    </location>
</feature>
<protein>
    <submittedName>
        <fullName evidence="10">ABC transporter permease</fullName>
    </submittedName>
</protein>
<comment type="caution">
    <text evidence="10">The sequence shown here is derived from an EMBL/GenBank/DDBJ whole genome shotgun (WGS) entry which is preliminary data.</text>
</comment>
<keyword evidence="5 8" id="KW-0812">Transmembrane</keyword>
<accession>A0A9D2AQ14</accession>
<evidence type="ECO:0000256" key="6">
    <source>
        <dbReference type="ARBA" id="ARBA00022989"/>
    </source>
</evidence>
<evidence type="ECO:0000313" key="10">
    <source>
        <dbReference type="EMBL" id="HIX44964.1"/>
    </source>
</evidence>
<evidence type="ECO:0000256" key="1">
    <source>
        <dbReference type="ARBA" id="ARBA00004651"/>
    </source>
</evidence>
<feature type="transmembrane region" description="Helical" evidence="8">
    <location>
        <begin position="249"/>
        <end position="272"/>
    </location>
</feature>
<evidence type="ECO:0000256" key="7">
    <source>
        <dbReference type="ARBA" id="ARBA00023136"/>
    </source>
</evidence>
<feature type="transmembrane region" description="Helical" evidence="8">
    <location>
        <begin position="339"/>
        <end position="359"/>
    </location>
</feature>
<keyword evidence="6 8" id="KW-1133">Transmembrane helix</keyword>
<evidence type="ECO:0000256" key="2">
    <source>
        <dbReference type="ARBA" id="ARBA00007783"/>
    </source>
</evidence>
<reference evidence="10" key="1">
    <citation type="journal article" date="2021" name="PeerJ">
        <title>Extensive microbial diversity within the chicken gut microbiome revealed by metagenomics and culture.</title>
        <authorList>
            <person name="Gilroy R."/>
            <person name="Ravi A."/>
            <person name="Getino M."/>
            <person name="Pursley I."/>
            <person name="Horton D.L."/>
            <person name="Alikhan N.F."/>
            <person name="Baker D."/>
            <person name="Gharbi K."/>
            <person name="Hall N."/>
            <person name="Watson M."/>
            <person name="Adriaenssens E.M."/>
            <person name="Foster-Nyarko E."/>
            <person name="Jarju S."/>
            <person name="Secka A."/>
            <person name="Antonio M."/>
            <person name="Oren A."/>
            <person name="Chaudhuri R.R."/>
            <person name="La Ragione R."/>
            <person name="Hildebrand F."/>
            <person name="Pallen M.J."/>
        </authorList>
    </citation>
    <scope>NUCLEOTIDE SEQUENCE</scope>
    <source>
        <strain evidence="10">ChiHjej12B11-16260</strain>
    </source>
</reference>
<organism evidence="10 11">
    <name type="scientific">Candidatus Barnesiella excrementipullorum</name>
    <dbReference type="NCBI Taxonomy" id="2838479"/>
    <lineage>
        <taxon>Bacteria</taxon>
        <taxon>Pseudomonadati</taxon>
        <taxon>Bacteroidota</taxon>
        <taxon>Bacteroidia</taxon>
        <taxon>Bacteroidales</taxon>
        <taxon>Barnesiellaceae</taxon>
        <taxon>Barnesiella</taxon>
    </lineage>
</organism>
<dbReference type="Pfam" id="PF12698">
    <property type="entry name" value="ABC2_membrane_3"/>
    <property type="match status" value="1"/>
</dbReference>
<comment type="similarity">
    <text evidence="2">Belongs to the ABC-2 integral membrane protein family.</text>
</comment>
<dbReference type="GO" id="GO:0140359">
    <property type="term" value="F:ABC-type transporter activity"/>
    <property type="evidence" value="ECO:0007669"/>
    <property type="project" value="InterPro"/>
</dbReference>
<dbReference type="GO" id="GO:0005886">
    <property type="term" value="C:plasma membrane"/>
    <property type="evidence" value="ECO:0007669"/>
    <property type="project" value="UniProtKB-SubCell"/>
</dbReference>
<keyword evidence="7 8" id="KW-0472">Membrane</keyword>
<evidence type="ECO:0000256" key="4">
    <source>
        <dbReference type="ARBA" id="ARBA00022475"/>
    </source>
</evidence>
<evidence type="ECO:0000256" key="8">
    <source>
        <dbReference type="SAM" id="Phobius"/>
    </source>
</evidence>
<feature type="transmembrane region" description="Helical" evidence="8">
    <location>
        <begin position="222"/>
        <end position="243"/>
    </location>
</feature>
<feature type="transmembrane region" description="Helical" evidence="8">
    <location>
        <begin position="171"/>
        <end position="195"/>
    </location>
</feature>
<dbReference type="Proteomes" id="UP000824246">
    <property type="component" value="Unassembled WGS sequence"/>
</dbReference>
<keyword evidence="4" id="KW-1003">Cell membrane</keyword>
<dbReference type="AlphaFoldDB" id="A0A9D2AQ14"/>
<dbReference type="InterPro" id="IPR013525">
    <property type="entry name" value="ABC2_TM"/>
</dbReference>
<feature type="transmembrane region" description="Helical" evidence="8">
    <location>
        <begin position="284"/>
        <end position="301"/>
    </location>
</feature>
<comment type="subcellular location">
    <subcellularLocation>
        <location evidence="1">Cell membrane</location>
        <topology evidence="1">Multi-pass membrane protein</topology>
    </subcellularLocation>
</comment>
<reference evidence="10" key="2">
    <citation type="submission" date="2021-04" db="EMBL/GenBank/DDBJ databases">
        <authorList>
            <person name="Gilroy R."/>
        </authorList>
    </citation>
    <scope>NUCLEOTIDE SEQUENCE</scope>
    <source>
        <strain evidence="10">ChiHjej12B11-16260</strain>
    </source>
</reference>
<proteinExistence type="inferred from homology"/>
<dbReference type="PROSITE" id="PS51012">
    <property type="entry name" value="ABC_TM2"/>
    <property type="match status" value="1"/>
</dbReference>
<dbReference type="EMBL" id="DXFB01000049">
    <property type="protein sequence ID" value="HIX44964.1"/>
    <property type="molecule type" value="Genomic_DNA"/>
</dbReference>
<sequence length="365" mass="40280">MGFLLEKEFKQFIRNALLPKLVIMFPILVMLIMPWVATMEVTDVAVTVVDNDRTQLSRRLSDKIAASGYFDMQPAAASYSAGEQAISTGRADIVIEIPRGMERDIESGNNVALQISANAVDGTKGSIGSNYLVTIINDFVDELRAGRGESIVSPGRLSVLYLYNPTLNYRFFMIPALMIILVITIGGFLPALNIVSEKEIGTIEQINVSPVSKWEFILAKLIPYWIMGIVIFSLALLLAYWIYGLSPAGSLLTIYLAALLFTIVMSGVGLIVSNYSSTMQQSMFIMFFFAVLFILMSGLFTPVESMPGWAQCIAALLPPRYFIEILRAVYLKGSGMAELYGQFLCLAGFALLLSTWAVLSYQKRG</sequence>
<evidence type="ECO:0000256" key="3">
    <source>
        <dbReference type="ARBA" id="ARBA00022448"/>
    </source>
</evidence>